<keyword evidence="2" id="KW-0472">Membrane</keyword>
<evidence type="ECO:0000313" key="3">
    <source>
        <dbReference type="EMBL" id="TLF79428.1"/>
    </source>
</evidence>
<accession>A0A5R8NXD0</accession>
<comment type="caution">
    <text evidence="3">The sequence shown here is derived from an EMBL/GenBank/DDBJ whole genome shotgun (WGS) entry which is preliminary data.</text>
</comment>
<gene>
    <name evidence="3" type="ORF">FEK34_08750</name>
</gene>
<evidence type="ECO:0000313" key="4">
    <source>
        <dbReference type="Proteomes" id="UP000306378"/>
    </source>
</evidence>
<sequence>MSTAISDIDTVASGSVAPAARRDLVPDTGDEAQATPRRSQPGAVEDGAGGRESVAVRVRPARGALRTRQAIHRPAERRPRGAGPRAGVVRYDSRPIRLAPAGYPADSAQRVEQAQVGFAVLAISALLSALVVTALIGIAHLRAESVAPQQHPQGPAIVEPALLPDGVPADAPR</sequence>
<keyword evidence="2" id="KW-0812">Transmembrane</keyword>
<dbReference type="RefSeq" id="WP_138447315.1">
    <property type="nucleotide sequence ID" value="NZ_VBUT01000003.1"/>
</dbReference>
<dbReference type="Proteomes" id="UP000306378">
    <property type="component" value="Unassembled WGS sequence"/>
</dbReference>
<feature type="region of interest" description="Disordered" evidence="1">
    <location>
        <begin position="1"/>
        <end position="89"/>
    </location>
</feature>
<name>A0A5R8NXD0_9NOCA</name>
<evidence type="ECO:0000256" key="1">
    <source>
        <dbReference type="SAM" id="MobiDB-lite"/>
    </source>
</evidence>
<proteinExistence type="predicted"/>
<keyword evidence="2" id="KW-1133">Transmembrane helix</keyword>
<evidence type="ECO:0000256" key="2">
    <source>
        <dbReference type="SAM" id="Phobius"/>
    </source>
</evidence>
<dbReference type="AlphaFoldDB" id="A0A5R8NXD0"/>
<protein>
    <submittedName>
        <fullName evidence="3">Uncharacterized protein</fullName>
    </submittedName>
</protein>
<reference evidence="3 4" key="1">
    <citation type="submission" date="2019-05" db="EMBL/GenBank/DDBJ databases">
        <title>Genomes sequences of two Nocardia cyriacigeorgica environmental isolates, type strains Nocardia asteroides ATCC 19247 and Nocardia cyriacigeorgica DSM 44484.</title>
        <authorList>
            <person name="Vautrin F."/>
            <person name="Bergeron E."/>
            <person name="Dubost A."/>
            <person name="Abrouk D."/>
            <person name="Rodriguez Nava V."/>
            <person name="Pujic P."/>
        </authorList>
    </citation>
    <scope>NUCLEOTIDE SEQUENCE [LARGE SCALE GENOMIC DNA]</scope>
    <source>
        <strain evidence="3 4">EML 446</strain>
    </source>
</reference>
<organism evidence="3 4">
    <name type="scientific">Nocardia cyriacigeorgica</name>
    <dbReference type="NCBI Taxonomy" id="135487"/>
    <lineage>
        <taxon>Bacteria</taxon>
        <taxon>Bacillati</taxon>
        <taxon>Actinomycetota</taxon>
        <taxon>Actinomycetes</taxon>
        <taxon>Mycobacteriales</taxon>
        <taxon>Nocardiaceae</taxon>
        <taxon>Nocardia</taxon>
    </lineage>
</organism>
<feature type="transmembrane region" description="Helical" evidence="2">
    <location>
        <begin position="116"/>
        <end position="141"/>
    </location>
</feature>
<dbReference type="EMBL" id="VBUT01000003">
    <property type="protein sequence ID" value="TLF79428.1"/>
    <property type="molecule type" value="Genomic_DNA"/>
</dbReference>